<dbReference type="AlphaFoldDB" id="A0A1H6JZX9"/>
<accession>A0A1H6JZX9</accession>
<dbReference type="OrthoDB" id="4641797at2"/>
<sequence>MSLRTVVRIASIIVVVKAVLIGAVYWRRAELIGRPVDAGSVALTVVGAVVALVVVLTAVAVAARYLANRR</sequence>
<evidence type="ECO:0000313" key="3">
    <source>
        <dbReference type="Proteomes" id="UP000182915"/>
    </source>
</evidence>
<dbReference type="STRING" id="370526.SAMN04489835_2829"/>
<dbReference type="RefSeq" id="WP_083407671.1">
    <property type="nucleotide sequence ID" value="NZ_LT629971.1"/>
</dbReference>
<dbReference type="EMBL" id="LT629971">
    <property type="protein sequence ID" value="SEH68225.1"/>
    <property type="molecule type" value="Genomic_DNA"/>
</dbReference>
<keyword evidence="1" id="KW-1133">Transmembrane helix</keyword>
<keyword evidence="1" id="KW-0472">Membrane</keyword>
<feature type="transmembrane region" description="Helical" evidence="1">
    <location>
        <begin position="7"/>
        <end position="26"/>
    </location>
</feature>
<reference evidence="3" key="1">
    <citation type="submission" date="2016-10" db="EMBL/GenBank/DDBJ databases">
        <authorList>
            <person name="Varghese N."/>
            <person name="Submissions S."/>
        </authorList>
    </citation>
    <scope>NUCLEOTIDE SEQUENCE [LARGE SCALE GENOMIC DNA]</scope>
    <source>
        <strain evidence="3">DSM 45405</strain>
    </source>
</reference>
<organism evidence="2 3">
    <name type="scientific">Mycolicibacterium rutilum</name>
    <name type="common">Mycobacterium rutilum</name>
    <dbReference type="NCBI Taxonomy" id="370526"/>
    <lineage>
        <taxon>Bacteria</taxon>
        <taxon>Bacillati</taxon>
        <taxon>Actinomycetota</taxon>
        <taxon>Actinomycetes</taxon>
        <taxon>Mycobacteriales</taxon>
        <taxon>Mycobacteriaceae</taxon>
        <taxon>Mycolicibacterium</taxon>
    </lineage>
</organism>
<evidence type="ECO:0000313" key="2">
    <source>
        <dbReference type="EMBL" id="SEH68225.1"/>
    </source>
</evidence>
<dbReference type="Proteomes" id="UP000182915">
    <property type="component" value="Chromosome I"/>
</dbReference>
<name>A0A1H6JZX9_MYCRU</name>
<protein>
    <submittedName>
        <fullName evidence="2">Uncharacterized protein</fullName>
    </submittedName>
</protein>
<proteinExistence type="predicted"/>
<keyword evidence="3" id="KW-1185">Reference proteome</keyword>
<evidence type="ECO:0000256" key="1">
    <source>
        <dbReference type="SAM" id="Phobius"/>
    </source>
</evidence>
<keyword evidence="1" id="KW-0812">Transmembrane</keyword>
<feature type="transmembrane region" description="Helical" evidence="1">
    <location>
        <begin position="38"/>
        <end position="67"/>
    </location>
</feature>
<gene>
    <name evidence="2" type="ORF">SAMN04489835_2829</name>
</gene>